<organism evidence="1">
    <name type="scientific">marine sediment metagenome</name>
    <dbReference type="NCBI Taxonomy" id="412755"/>
    <lineage>
        <taxon>unclassified sequences</taxon>
        <taxon>metagenomes</taxon>
        <taxon>ecological metagenomes</taxon>
    </lineage>
</organism>
<reference evidence="1" key="1">
    <citation type="journal article" date="2014" name="Front. Microbiol.">
        <title>High frequency of phylogenetically diverse reductive dehalogenase-homologous genes in deep subseafloor sedimentary metagenomes.</title>
        <authorList>
            <person name="Kawai M."/>
            <person name="Futagami T."/>
            <person name="Toyoda A."/>
            <person name="Takaki Y."/>
            <person name="Nishi S."/>
            <person name="Hori S."/>
            <person name="Arai W."/>
            <person name="Tsubouchi T."/>
            <person name="Morono Y."/>
            <person name="Uchiyama I."/>
            <person name="Ito T."/>
            <person name="Fujiyama A."/>
            <person name="Inagaki F."/>
            <person name="Takami H."/>
        </authorList>
    </citation>
    <scope>NUCLEOTIDE SEQUENCE</scope>
    <source>
        <strain evidence="1">Expedition CK06-06</strain>
    </source>
</reference>
<comment type="caution">
    <text evidence="1">The sequence shown here is derived from an EMBL/GenBank/DDBJ whole genome shotgun (WGS) entry which is preliminary data.</text>
</comment>
<accession>X1L7C9</accession>
<gene>
    <name evidence="1" type="ORF">S03H2_70049</name>
</gene>
<sequence>MIEGYLTLAVKGHQFVSLNRIKEEFGRNLEENYPEASESFLI</sequence>
<dbReference type="EMBL" id="BARU01046436">
    <property type="protein sequence ID" value="GAI01791.1"/>
    <property type="molecule type" value="Genomic_DNA"/>
</dbReference>
<proteinExistence type="predicted"/>
<protein>
    <submittedName>
        <fullName evidence="1">Uncharacterized protein</fullName>
    </submittedName>
</protein>
<name>X1L7C9_9ZZZZ</name>
<evidence type="ECO:0000313" key="1">
    <source>
        <dbReference type="EMBL" id="GAI01791.1"/>
    </source>
</evidence>
<dbReference type="AlphaFoldDB" id="X1L7C9"/>